<dbReference type="Pfam" id="PF07040">
    <property type="entry name" value="DUF1326"/>
    <property type="match status" value="1"/>
</dbReference>
<proteinExistence type="predicted"/>
<dbReference type="EMBL" id="CP034086">
    <property type="protein sequence ID" value="AZG77812.1"/>
    <property type="molecule type" value="Genomic_DNA"/>
</dbReference>
<reference evidence="1 2" key="1">
    <citation type="submission" date="2018-11" db="EMBL/GenBank/DDBJ databases">
        <title>Genome squencing of methanotrophic bacteria isolated from alkaline groundwater in Korea.</title>
        <authorList>
            <person name="Nguyen L.N."/>
        </authorList>
    </citation>
    <scope>NUCLEOTIDE SEQUENCE [LARGE SCALE GENOMIC DNA]</scope>
    <source>
        <strain evidence="1 2">GW6</strain>
    </source>
</reference>
<dbReference type="RefSeq" id="WP_124739452.1">
    <property type="nucleotide sequence ID" value="NZ_CP034086.1"/>
</dbReference>
<evidence type="ECO:0000313" key="1">
    <source>
        <dbReference type="EMBL" id="AZG77812.1"/>
    </source>
</evidence>
<organism evidence="1 2">
    <name type="scientific">Methylocystis rosea</name>
    <dbReference type="NCBI Taxonomy" id="173366"/>
    <lineage>
        <taxon>Bacteria</taxon>
        <taxon>Pseudomonadati</taxon>
        <taxon>Pseudomonadota</taxon>
        <taxon>Alphaproteobacteria</taxon>
        <taxon>Hyphomicrobiales</taxon>
        <taxon>Methylocystaceae</taxon>
        <taxon>Methylocystis</taxon>
    </lineage>
</organism>
<protein>
    <submittedName>
        <fullName evidence="1">DUF1326 domain-containing protein</fullName>
    </submittedName>
</protein>
<dbReference type="InterPro" id="IPR009758">
    <property type="entry name" value="DUF1326"/>
</dbReference>
<gene>
    <name evidence="1" type="ORF">EHO51_14345</name>
</gene>
<accession>A0A3G8M9D3</accession>
<dbReference type="AlphaFoldDB" id="A0A3G8M9D3"/>
<dbReference type="Proteomes" id="UP000273982">
    <property type="component" value="Chromosome"/>
</dbReference>
<sequence>MATRTKWRFVGDYLENCNCDIVCPCLVSTKAMMATPTQGWCDNILAFHIDKGHYGDVALDGLNVALAAHAPGPMAEGDWTLAVYIDERATDEQTAALGAIFGGDEGGPMAAFAPLVGTHLGVKKTSIHYTIEGKSRAVEIPGVLAVAVDPLASMHPSGEIWGTTGHPLAPEKIAFGVGRAGNHFSDHGMDWNNSGQNGHYAPIEWSN</sequence>
<evidence type="ECO:0000313" key="2">
    <source>
        <dbReference type="Proteomes" id="UP000273982"/>
    </source>
</evidence>
<name>A0A3G8M9D3_9HYPH</name>
<dbReference type="KEGG" id="mros:EHO51_14345"/>